<dbReference type="AlphaFoldDB" id="G0R1X1"/>
<dbReference type="Pfam" id="PF00995">
    <property type="entry name" value="Sec1"/>
    <property type="match status" value="1"/>
</dbReference>
<gene>
    <name evidence="3" type="ORF">IMG5_173490</name>
</gene>
<reference evidence="3 4" key="1">
    <citation type="submission" date="2011-07" db="EMBL/GenBank/DDBJ databases">
        <authorList>
            <person name="Coyne R."/>
            <person name="Brami D."/>
            <person name="Johnson J."/>
            <person name="Hostetler J."/>
            <person name="Hannick L."/>
            <person name="Clark T."/>
            <person name="Cassidy-Hanley D."/>
            <person name="Inman J."/>
        </authorList>
    </citation>
    <scope>NUCLEOTIDE SEQUENCE [LARGE SCALE GENOMIC DNA]</scope>
    <source>
        <strain evidence="3 4">G5</strain>
    </source>
</reference>
<evidence type="ECO:0000313" key="3">
    <source>
        <dbReference type="EMBL" id="EGR28532.1"/>
    </source>
</evidence>
<name>G0R1X1_ICHMU</name>
<sequence length="535" mass="62438">MKEQGVESFSLIDTINYEELDHSQIMIFVSQKQKNIGLIHKLLQKDSKIQQNKKYFYVIFWPKINQLYLQTLNSYKSQYYSQMEILNFNFDFIPLDNDFLSLEQQDSFNNIYLENDYFTYQQVSESIQKLQIIFGKIPNIFSKGDGIKANIIFIFLKIKQKKNKDSSQSQIETMIIIERGIDFITPLCTQLTYEGLIDDNYEINGNILRIDSSILGGEQGKTSSLRLSSEENQIYENIRNQQITQARKYLNNQTLKIQQLKQQINELKKKATAEELEKCLKLVNLMQKNQKNLEDNVNISVSIIVKMRSIEFYKELSLEQSILIGANQNQTFDYIENICGLGVPILKPMKFLCLQSLIDKGIKSKQYDDIRKELIHEYGIQCFLTLQKLQQIGLIKRQDNSKNIWTELKDSFQLINEEVDSENPNDASYVYSGYCPLLVRLVECCIKHQSWKPFQKQLKIVQGFQNYPEPQQYVKLQNKSAILVYVVGGITYGEISALRYVSQQLNKEIIIATTNRINCKKMLQGIINHGYKQKD</sequence>
<feature type="coiled-coil region" evidence="2">
    <location>
        <begin position="243"/>
        <end position="296"/>
    </location>
</feature>
<accession>G0R1X1</accession>
<dbReference type="Gene3D" id="3.40.50.1910">
    <property type="match status" value="2"/>
</dbReference>
<dbReference type="InterPro" id="IPR001619">
    <property type="entry name" value="Sec1-like"/>
</dbReference>
<dbReference type="SUPFAM" id="SSF56815">
    <property type="entry name" value="Sec1/munc18-like (SM) proteins"/>
    <property type="match status" value="1"/>
</dbReference>
<dbReference type="InterPro" id="IPR027482">
    <property type="entry name" value="Sec1-like_dom2"/>
</dbReference>
<comment type="similarity">
    <text evidence="1">Belongs to the STXBP/unc-18/SEC1 family.</text>
</comment>
<dbReference type="PANTHER" id="PTHR11679">
    <property type="entry name" value="VESICLE PROTEIN SORTING-ASSOCIATED"/>
    <property type="match status" value="1"/>
</dbReference>
<keyword evidence="3" id="KW-0378">Hydrolase</keyword>
<dbReference type="InterPro" id="IPR036045">
    <property type="entry name" value="Sec1-like_sf"/>
</dbReference>
<proteinExistence type="inferred from homology"/>
<dbReference type="OMA" id="NWIGITR"/>
<keyword evidence="2" id="KW-0175">Coiled coil</keyword>
<dbReference type="InterPro" id="IPR043155">
    <property type="entry name" value="VPS33_dom3b"/>
</dbReference>
<dbReference type="Gene3D" id="1.25.40.850">
    <property type="match status" value="1"/>
</dbReference>
<dbReference type="GO" id="GO:0008854">
    <property type="term" value="F:exodeoxyribonuclease V activity"/>
    <property type="evidence" value="ECO:0007669"/>
    <property type="project" value="UniProtKB-EC"/>
</dbReference>
<evidence type="ECO:0000256" key="2">
    <source>
        <dbReference type="SAM" id="Coils"/>
    </source>
</evidence>
<dbReference type="GO" id="GO:0016192">
    <property type="term" value="P:vesicle-mediated transport"/>
    <property type="evidence" value="ECO:0007669"/>
    <property type="project" value="InterPro"/>
</dbReference>
<organism evidence="3 4">
    <name type="scientific">Ichthyophthirius multifiliis</name>
    <name type="common">White spot disease agent</name>
    <name type="synonym">Ich</name>
    <dbReference type="NCBI Taxonomy" id="5932"/>
    <lineage>
        <taxon>Eukaryota</taxon>
        <taxon>Sar</taxon>
        <taxon>Alveolata</taxon>
        <taxon>Ciliophora</taxon>
        <taxon>Intramacronucleata</taxon>
        <taxon>Oligohymenophorea</taxon>
        <taxon>Hymenostomatida</taxon>
        <taxon>Ophryoglenina</taxon>
        <taxon>Ichthyophthirius</taxon>
    </lineage>
</organism>
<dbReference type="OrthoDB" id="10262287at2759"/>
<dbReference type="InParanoid" id="G0R1X1"/>
<evidence type="ECO:0000313" key="4">
    <source>
        <dbReference type="Proteomes" id="UP000008983"/>
    </source>
</evidence>
<dbReference type="GeneID" id="14904612"/>
<dbReference type="eggNOG" id="KOG1302">
    <property type="taxonomic scope" value="Eukaryota"/>
</dbReference>
<dbReference type="STRING" id="857967.G0R1X1"/>
<dbReference type="Proteomes" id="UP000008983">
    <property type="component" value="Unassembled WGS sequence"/>
</dbReference>
<dbReference type="EC" id="3.1.11.5" evidence="3"/>
<evidence type="ECO:0000256" key="1">
    <source>
        <dbReference type="ARBA" id="ARBA00009884"/>
    </source>
</evidence>
<keyword evidence="4" id="KW-1185">Reference proteome</keyword>
<dbReference type="EMBL" id="GL984233">
    <property type="protein sequence ID" value="EGR28532.1"/>
    <property type="molecule type" value="Genomic_DNA"/>
</dbReference>
<protein>
    <submittedName>
        <fullName evidence="3">Vacuolar sorting protein, putative</fullName>
        <ecNumber evidence="3">3.1.11.5</ecNumber>
    </submittedName>
</protein>
<dbReference type="RefSeq" id="XP_004029768.1">
    <property type="nucleotide sequence ID" value="XM_004029720.1"/>
</dbReference>
<dbReference type="FunCoup" id="G0R1X1">
    <property type="interactions" value="233"/>
</dbReference>